<sequence>MPFGPQLVAGLRKATLTRELQPGEAYLVRFKNSCRGYKTDIWLGIIMPEPYAAEHLNRRPQEAKSTDGIWSVKPAERTYPLYMPGRNSYRWANVHDIFQLEEALPRIFSDDSGREGTDVFKKLHRIANGKPACHFWELMADLEVQTKGKRSRELSLVLPEGCEALVNSDEDQQQEEGSEPDEHPPAKIAASQSSFSASRNKTTQTAEHVVHVSFPGEKNLFAIKDKQNSPKRHPILHKRKPKPKAVVATSSFPRTDVSFKAEATAHSSAQQPSTVFTMNLMTVIESFILQKEVADEVFAIFEATVSLREPELGKLRSFLASKEFTPRMTLKTLFFADTSIGDILRIGRSYELKDVADAEDLSVEIISLGNLYAQARRYNMRELIADITLKLQVAWNSYPGLSQLGFLLEVTSLAFEEDIQPPYNGLQEWLLNFMADAFDLFTYACSEPFWQVLHADDGLKEAVFTRRADNMKESPTRYIDIPALLRSRGI</sequence>
<dbReference type="AlphaFoldDB" id="A0A9W9P8X7"/>
<accession>A0A9W9P8X7</accession>
<evidence type="ECO:0000256" key="1">
    <source>
        <dbReference type="SAM" id="MobiDB-lite"/>
    </source>
</evidence>
<dbReference type="RefSeq" id="XP_058332933.1">
    <property type="nucleotide sequence ID" value="XM_058473930.1"/>
</dbReference>
<dbReference type="Proteomes" id="UP001150941">
    <property type="component" value="Unassembled WGS sequence"/>
</dbReference>
<reference evidence="2" key="1">
    <citation type="submission" date="2022-11" db="EMBL/GenBank/DDBJ databases">
        <authorList>
            <person name="Petersen C."/>
        </authorList>
    </citation>
    <scope>NUCLEOTIDE SEQUENCE</scope>
    <source>
        <strain evidence="2">IBT 19713</strain>
    </source>
</reference>
<reference evidence="2" key="2">
    <citation type="journal article" date="2023" name="IMA Fungus">
        <title>Comparative genomic study of the Penicillium genus elucidates a diverse pangenome and 15 lateral gene transfer events.</title>
        <authorList>
            <person name="Petersen C."/>
            <person name="Sorensen T."/>
            <person name="Nielsen M.R."/>
            <person name="Sondergaard T.E."/>
            <person name="Sorensen J.L."/>
            <person name="Fitzpatrick D.A."/>
            <person name="Frisvad J.C."/>
            <person name="Nielsen K.L."/>
        </authorList>
    </citation>
    <scope>NUCLEOTIDE SEQUENCE</scope>
    <source>
        <strain evidence="2">IBT 19713</strain>
    </source>
</reference>
<gene>
    <name evidence="2" type="ORF">N7468_004633</name>
</gene>
<evidence type="ECO:0000313" key="3">
    <source>
        <dbReference type="Proteomes" id="UP001150941"/>
    </source>
</evidence>
<keyword evidence="3" id="KW-1185">Reference proteome</keyword>
<protein>
    <submittedName>
        <fullName evidence="2">Uncharacterized protein</fullName>
    </submittedName>
</protein>
<feature type="compositionally biased region" description="Polar residues" evidence="1">
    <location>
        <begin position="190"/>
        <end position="206"/>
    </location>
</feature>
<feature type="compositionally biased region" description="Acidic residues" evidence="1">
    <location>
        <begin position="168"/>
        <end position="179"/>
    </location>
</feature>
<feature type="region of interest" description="Disordered" evidence="1">
    <location>
        <begin position="168"/>
        <end position="206"/>
    </location>
</feature>
<dbReference type="GeneID" id="83201233"/>
<proteinExistence type="predicted"/>
<dbReference type="OrthoDB" id="4227269at2759"/>
<comment type="caution">
    <text evidence="2">The sequence shown here is derived from an EMBL/GenBank/DDBJ whole genome shotgun (WGS) entry which is preliminary data.</text>
</comment>
<name>A0A9W9P8X7_9EURO</name>
<evidence type="ECO:0000313" key="2">
    <source>
        <dbReference type="EMBL" id="KAJ5240014.1"/>
    </source>
</evidence>
<dbReference type="EMBL" id="JAPQKS010000003">
    <property type="protein sequence ID" value="KAJ5240014.1"/>
    <property type="molecule type" value="Genomic_DNA"/>
</dbReference>
<organism evidence="2 3">
    <name type="scientific">Penicillium chermesinum</name>
    <dbReference type="NCBI Taxonomy" id="63820"/>
    <lineage>
        <taxon>Eukaryota</taxon>
        <taxon>Fungi</taxon>
        <taxon>Dikarya</taxon>
        <taxon>Ascomycota</taxon>
        <taxon>Pezizomycotina</taxon>
        <taxon>Eurotiomycetes</taxon>
        <taxon>Eurotiomycetidae</taxon>
        <taxon>Eurotiales</taxon>
        <taxon>Aspergillaceae</taxon>
        <taxon>Penicillium</taxon>
    </lineage>
</organism>